<evidence type="ECO:0000256" key="4">
    <source>
        <dbReference type="ARBA" id="ARBA00013280"/>
    </source>
</evidence>
<dbReference type="PROSITE" id="PS00699">
    <property type="entry name" value="NITROGENASE_1_1"/>
    <property type="match status" value="1"/>
</dbReference>
<evidence type="ECO:0000313" key="8">
    <source>
        <dbReference type="EMBL" id="MZP44587.1"/>
    </source>
</evidence>
<dbReference type="NCBIfam" id="TIGR01283">
    <property type="entry name" value="nifE"/>
    <property type="match status" value="1"/>
</dbReference>
<accession>A0A845LCN0</accession>
<dbReference type="OrthoDB" id="9767044at2"/>
<dbReference type="PANTHER" id="PTHR42956:SF1">
    <property type="entry name" value="NITROGENASE IRON-MOLYBDENUM COFACTOR BIOSYNTHESIS PROTEIN NIFE"/>
    <property type="match status" value="1"/>
</dbReference>
<evidence type="ECO:0000256" key="3">
    <source>
        <dbReference type="ARBA" id="ARBA00011002"/>
    </source>
</evidence>
<keyword evidence="5 6" id="KW-0535">Nitrogen fixation</keyword>
<dbReference type="InterPro" id="IPR005973">
    <property type="entry name" value="NifE"/>
</dbReference>
<gene>
    <name evidence="8" type="primary">nifE</name>
    <name evidence="8" type="ORF">GTO89_16270</name>
</gene>
<evidence type="ECO:0000259" key="7">
    <source>
        <dbReference type="Pfam" id="PF00148"/>
    </source>
</evidence>
<dbReference type="SUPFAM" id="SSF53807">
    <property type="entry name" value="Helical backbone' metal receptor"/>
    <property type="match status" value="1"/>
</dbReference>
<evidence type="ECO:0000256" key="2">
    <source>
        <dbReference type="ARBA" id="ARBA00005155"/>
    </source>
</evidence>
<comment type="pathway">
    <text evidence="2">Cofactor biosynthesis; Fe-Mo cofactor biosynthesis.</text>
</comment>
<name>A0A845LCN0_HELGE</name>
<comment type="function">
    <text evidence="1">This protein may play a role in the biosynthesis of the prosthetic group of nitrogenase (FeMo cofactor).</text>
</comment>
<proteinExistence type="inferred from homology"/>
<dbReference type="InterPro" id="IPR000510">
    <property type="entry name" value="Nase/OxRdtase_comp1"/>
</dbReference>
<dbReference type="InterPro" id="IPR000318">
    <property type="entry name" value="Nase_comp1_CS"/>
</dbReference>
<keyword evidence="9" id="KW-1185">Reference proteome</keyword>
<reference evidence="8 9" key="1">
    <citation type="submission" date="2020-01" db="EMBL/GenBank/DDBJ databases">
        <title>Whole genome sequence of Heliobacterium gestii DSM 11169.</title>
        <authorList>
            <person name="Kyndt J.A."/>
            <person name="Meyer T.E."/>
        </authorList>
    </citation>
    <scope>NUCLEOTIDE SEQUENCE [LARGE SCALE GENOMIC DNA]</scope>
    <source>
        <strain evidence="8 9">DSM 11169</strain>
    </source>
</reference>
<feature type="domain" description="Nitrogenase/oxidoreductase component 1" evidence="7">
    <location>
        <begin position="38"/>
        <end position="433"/>
    </location>
</feature>
<evidence type="ECO:0000313" key="9">
    <source>
        <dbReference type="Proteomes" id="UP000471031"/>
    </source>
</evidence>
<dbReference type="Gene3D" id="3.40.50.1980">
    <property type="entry name" value="Nitrogenase molybdenum iron protein domain"/>
    <property type="match status" value="1"/>
</dbReference>
<dbReference type="Pfam" id="PF00148">
    <property type="entry name" value="Oxidored_nitro"/>
    <property type="match status" value="1"/>
</dbReference>
<dbReference type="InterPro" id="IPR049939">
    <property type="entry name" value="NifE-like"/>
</dbReference>
<dbReference type="Gene3D" id="3.40.50.12380">
    <property type="entry name" value="Nitrogenase MoFe cofactor biosynthesis protein NifE, C-terminal"/>
    <property type="match status" value="1"/>
</dbReference>
<evidence type="ECO:0000256" key="5">
    <source>
        <dbReference type="ARBA" id="ARBA00023231"/>
    </source>
</evidence>
<dbReference type="Proteomes" id="UP000471031">
    <property type="component" value="Unassembled WGS sequence"/>
</dbReference>
<dbReference type="RefSeq" id="WP_161263154.1">
    <property type="nucleotide sequence ID" value="NZ_JAFBDC010000022.1"/>
</dbReference>
<evidence type="ECO:0000256" key="6">
    <source>
        <dbReference type="RuleBase" id="RU004021"/>
    </source>
</evidence>
<dbReference type="GO" id="GO:0016163">
    <property type="term" value="F:nitrogenase activity"/>
    <property type="evidence" value="ECO:0007669"/>
    <property type="project" value="InterPro"/>
</dbReference>
<dbReference type="UniPathway" id="UPA00782"/>
<dbReference type="GO" id="GO:0065003">
    <property type="term" value="P:protein-containing complex assembly"/>
    <property type="evidence" value="ECO:0007669"/>
    <property type="project" value="InterPro"/>
</dbReference>
<dbReference type="EMBL" id="WXEX01000020">
    <property type="protein sequence ID" value="MZP44587.1"/>
    <property type="molecule type" value="Genomic_DNA"/>
</dbReference>
<comment type="similarity">
    <text evidence="3 6">Belongs to the NifD/NifK/NifE/NifN family.</text>
</comment>
<comment type="caution">
    <text evidence="8">The sequence shown here is derived from an EMBL/GenBank/DDBJ whole genome shotgun (WGS) entry which is preliminary data.</text>
</comment>
<organism evidence="8 9">
    <name type="scientific">Heliomicrobium gestii</name>
    <name type="common">Heliobacterium gestii</name>
    <dbReference type="NCBI Taxonomy" id="2699"/>
    <lineage>
        <taxon>Bacteria</taxon>
        <taxon>Bacillati</taxon>
        <taxon>Bacillota</taxon>
        <taxon>Clostridia</taxon>
        <taxon>Eubacteriales</taxon>
        <taxon>Heliobacteriaceae</taxon>
        <taxon>Heliomicrobium</taxon>
    </lineage>
</organism>
<dbReference type="PANTHER" id="PTHR42956">
    <property type="entry name" value="NITROGENASE IRON-MOLYBDENUM COFACTOR BIOSYNTHESIS PROTEIN NIFE"/>
    <property type="match status" value="1"/>
</dbReference>
<dbReference type="AlphaFoldDB" id="A0A845LCN0"/>
<sequence length="455" mass="49204">MFVNLSKLNLREACPLTDKGAPKLCMKALPGEGAERSCAFDGARVVLMPVTDAAHVVHGPIACAGNSWDNRGARSSGAQLYRRGLTTDLMEMDVVYGGEKKLVQAIIEIAAKHRPKAVFVYATCVSALIGDDLEAACREAQKQVPVPVIPVNAPGFLGDKNIGNRVAGEVLFRQVIGTAEPETTHPFAINFIGEYNIAGDLWGITPSLEAIGVKLQSCISGDARFDDLRTAHRAKLNILVCSKSLTNLVKQMEKKYDIPYIEGSFYGIHDTSNTLRAIAQAFGDAGLIARAEAHIRQKEAETRALIAPYKEGLAGKRAVLFTGGVKTWSMVTTLKELGIEVLAGGTQNSTPEDFLRMKALMDPKAQIIEDTSAAGFLTLIKEKKPDLIVAGGKTKYLAHKTRTPFLDINHGRSLPYAGYAGMITFAKAVARTVFSPVWEKMRQPFPPIPAGGDIR</sequence>
<evidence type="ECO:0000256" key="1">
    <source>
        <dbReference type="ARBA" id="ARBA00003171"/>
    </source>
</evidence>
<protein>
    <recommendedName>
        <fullName evidence="4">Nitrogenase iron-molybdenum cofactor biosynthesis protein NifE</fullName>
    </recommendedName>
</protein>